<feature type="transmembrane region" description="Helical" evidence="7">
    <location>
        <begin position="12"/>
        <end position="29"/>
    </location>
</feature>
<dbReference type="KEGG" id="psyt:DSAG12_01652"/>
<gene>
    <name evidence="8" type="ORF">DSAG12_01652</name>
</gene>
<evidence type="ECO:0000313" key="9">
    <source>
        <dbReference type="Proteomes" id="UP000321408"/>
    </source>
</evidence>
<reference evidence="8 9" key="1">
    <citation type="journal article" date="2020" name="Nature">
        <title>Isolation of an archaeon at the prokaryote-eukaryote interface.</title>
        <authorList>
            <person name="Imachi H."/>
            <person name="Nobu M.K."/>
            <person name="Nakahara N."/>
            <person name="Morono Y."/>
            <person name="Ogawara M."/>
            <person name="Takaki Y."/>
            <person name="Takano Y."/>
            <person name="Uematsu K."/>
            <person name="Ikuta T."/>
            <person name="Ito M."/>
            <person name="Matsui Y."/>
            <person name="Miyazaki M."/>
            <person name="Murata K."/>
            <person name="Saito Y."/>
            <person name="Sakai S."/>
            <person name="Song C."/>
            <person name="Tasumi E."/>
            <person name="Yamanaka Y."/>
            <person name="Yamaguchi T."/>
            <person name="Kamagata Y."/>
            <person name="Tamaki H."/>
            <person name="Takai K."/>
        </authorList>
    </citation>
    <scope>NUCLEOTIDE SEQUENCE [LARGE SCALE GENOMIC DNA]</scope>
    <source>
        <strain evidence="8 9">MK-D1</strain>
    </source>
</reference>
<evidence type="ECO:0000256" key="5">
    <source>
        <dbReference type="ARBA" id="ARBA00022989"/>
    </source>
</evidence>
<proteinExistence type="predicted"/>
<evidence type="ECO:0000256" key="4">
    <source>
        <dbReference type="ARBA" id="ARBA00022692"/>
    </source>
</evidence>
<evidence type="ECO:0000256" key="6">
    <source>
        <dbReference type="ARBA" id="ARBA00023136"/>
    </source>
</evidence>
<dbReference type="GeneID" id="41329645"/>
<dbReference type="Gene3D" id="1.10.1760.20">
    <property type="match status" value="1"/>
</dbReference>
<dbReference type="OrthoDB" id="30946at2157"/>
<keyword evidence="9" id="KW-1185">Reference proteome</keyword>
<evidence type="ECO:0000256" key="3">
    <source>
        <dbReference type="ARBA" id="ARBA00022475"/>
    </source>
</evidence>
<reference evidence="8 9" key="2">
    <citation type="journal article" date="2024" name="Int. J. Syst. Evol. Microbiol.">
        <title>Promethearchaeum syntrophicum gen. nov., sp. nov., an anaerobic, obligately syntrophic archaeon, the first isolate of the lineage 'Asgard' archaea, and proposal of the new archaeal phylum Promethearchaeota phyl. nov. and kingdom Promethearchaeati regn. nov.</title>
        <authorList>
            <person name="Imachi H."/>
            <person name="Nobu M.K."/>
            <person name="Kato S."/>
            <person name="Takaki Y."/>
            <person name="Miyazaki M."/>
            <person name="Miyata M."/>
            <person name="Ogawara M."/>
            <person name="Saito Y."/>
            <person name="Sakai S."/>
            <person name="Tahara Y.O."/>
            <person name="Takano Y."/>
            <person name="Tasumi E."/>
            <person name="Uematsu K."/>
            <person name="Yoshimura T."/>
            <person name="Itoh T."/>
            <person name="Ohkuma M."/>
            <person name="Takai K."/>
        </authorList>
    </citation>
    <scope>NUCLEOTIDE SEQUENCE [LARGE SCALE GENOMIC DNA]</scope>
    <source>
        <strain evidence="8 9">MK-D1</strain>
    </source>
</reference>
<dbReference type="RefSeq" id="WP_147662724.1">
    <property type="nucleotide sequence ID" value="NZ_CP042905.2"/>
</dbReference>
<dbReference type="GO" id="GO:0005886">
    <property type="term" value="C:plasma membrane"/>
    <property type="evidence" value="ECO:0007669"/>
    <property type="project" value="UniProtKB-SubCell"/>
</dbReference>
<evidence type="ECO:0000313" key="8">
    <source>
        <dbReference type="EMBL" id="QEE15825.1"/>
    </source>
</evidence>
<organism evidence="8 9">
    <name type="scientific">Promethearchaeum syntrophicum</name>
    <dbReference type="NCBI Taxonomy" id="2594042"/>
    <lineage>
        <taxon>Archaea</taxon>
        <taxon>Promethearchaeati</taxon>
        <taxon>Promethearchaeota</taxon>
        <taxon>Promethearchaeia</taxon>
        <taxon>Promethearchaeales</taxon>
        <taxon>Promethearchaeaceae</taxon>
        <taxon>Promethearchaeum</taxon>
    </lineage>
</organism>
<dbReference type="PANTHER" id="PTHR34229:SF1">
    <property type="entry name" value="METAL TRANSPORT PROTEIN HI_1621-RELATED"/>
    <property type="match status" value="1"/>
</dbReference>
<feature type="transmembrane region" description="Helical" evidence="7">
    <location>
        <begin position="103"/>
        <end position="127"/>
    </location>
</feature>
<dbReference type="InterPro" id="IPR002751">
    <property type="entry name" value="CbiM/NikMN"/>
</dbReference>
<keyword evidence="2" id="KW-0813">Transport</keyword>
<feature type="transmembrane region" description="Helical" evidence="7">
    <location>
        <begin position="191"/>
        <end position="213"/>
    </location>
</feature>
<evidence type="ECO:0000256" key="1">
    <source>
        <dbReference type="ARBA" id="ARBA00004651"/>
    </source>
</evidence>
<dbReference type="GO" id="GO:0000041">
    <property type="term" value="P:transition metal ion transport"/>
    <property type="evidence" value="ECO:0007669"/>
    <property type="project" value="InterPro"/>
</dbReference>
<keyword evidence="3" id="KW-1003">Cell membrane</keyword>
<dbReference type="Proteomes" id="UP000321408">
    <property type="component" value="Chromosome"/>
</dbReference>
<dbReference type="Pfam" id="PF01891">
    <property type="entry name" value="CbiM"/>
    <property type="match status" value="1"/>
</dbReference>
<keyword evidence="5 7" id="KW-1133">Transmembrane helix</keyword>
<comment type="subcellular location">
    <subcellularLocation>
        <location evidence="1">Cell membrane</location>
        <topology evidence="1">Multi-pass membrane protein</topology>
    </subcellularLocation>
</comment>
<name>A0A5B9DA55_9ARCH</name>
<accession>A0A5B9DA55</accession>
<sequence length="230" mass="24991">MHIGEGLLDLSILIPLWIIVFGYGIFSLLKMRGSVKPEQIPIISVITAMVFTLQMLNFPVLAGTSGHLLGFVLMAIFFSPSTAFIMISVILLIQSLMFGDGGLLALGANIFNMGIATMPGYFTYWIIRKKTVKTNSDNQSGEKSAETKWLLISAFVGAYISIIIASLCCGIEIGISEKFPYGIGLTIPAMLGYHALIGIGEGLITMVIVGFFAKYAPEYIPPIEKLPLWS</sequence>
<keyword evidence="6 7" id="KW-0472">Membrane</keyword>
<feature type="transmembrane region" description="Helical" evidence="7">
    <location>
        <begin position="147"/>
        <end position="171"/>
    </location>
</feature>
<evidence type="ECO:0000256" key="2">
    <source>
        <dbReference type="ARBA" id="ARBA00022448"/>
    </source>
</evidence>
<feature type="transmembrane region" description="Helical" evidence="7">
    <location>
        <begin position="68"/>
        <end position="91"/>
    </location>
</feature>
<dbReference type="EMBL" id="CP042905">
    <property type="protein sequence ID" value="QEE15825.1"/>
    <property type="molecule type" value="Genomic_DNA"/>
</dbReference>
<dbReference type="PANTHER" id="PTHR34229">
    <property type="entry name" value="METAL TRANSPORT PROTEIN HI_1621-RELATED"/>
    <property type="match status" value="1"/>
</dbReference>
<evidence type="ECO:0000256" key="7">
    <source>
        <dbReference type="SAM" id="Phobius"/>
    </source>
</evidence>
<feature type="transmembrane region" description="Helical" evidence="7">
    <location>
        <begin position="41"/>
        <end position="62"/>
    </location>
</feature>
<dbReference type="AlphaFoldDB" id="A0A5B9DA55"/>
<protein>
    <submittedName>
        <fullName evidence="8">Energy-coupling factor ABC transporter permease</fullName>
    </submittedName>
</protein>
<keyword evidence="4 7" id="KW-0812">Transmembrane</keyword>